<dbReference type="EMBL" id="GG671811">
    <property type="protein sequence ID" value="EER18342.1"/>
    <property type="molecule type" value="Genomic_DNA"/>
</dbReference>
<dbReference type="Proteomes" id="UP000007800">
    <property type="component" value="Unassembled WGS sequence"/>
</dbReference>
<feature type="non-terminal residue" evidence="1">
    <location>
        <position position="52"/>
    </location>
</feature>
<sequence>PRSERYSRVQGSDPKTRRDQSAWVWTLQLDASKMSTIGSAPFVRRISLKAKT</sequence>
<name>C5KB16_PERM5</name>
<organism evidence="2">
    <name type="scientific">Perkinsus marinus (strain ATCC 50983 / TXsc)</name>
    <dbReference type="NCBI Taxonomy" id="423536"/>
    <lineage>
        <taxon>Eukaryota</taxon>
        <taxon>Sar</taxon>
        <taxon>Alveolata</taxon>
        <taxon>Perkinsozoa</taxon>
        <taxon>Perkinsea</taxon>
        <taxon>Perkinsida</taxon>
        <taxon>Perkinsidae</taxon>
        <taxon>Perkinsus</taxon>
    </lineage>
</organism>
<gene>
    <name evidence="1" type="ORF">Pmar_PMAR005252</name>
</gene>
<dbReference type="RefSeq" id="XP_002786546.1">
    <property type="nucleotide sequence ID" value="XM_002786500.1"/>
</dbReference>
<accession>C5KB16</accession>
<evidence type="ECO:0000313" key="2">
    <source>
        <dbReference type="Proteomes" id="UP000007800"/>
    </source>
</evidence>
<protein>
    <submittedName>
        <fullName evidence="1">Uncharacterized protein</fullName>
    </submittedName>
</protein>
<dbReference type="InParanoid" id="C5KB16"/>
<evidence type="ECO:0000313" key="1">
    <source>
        <dbReference type="EMBL" id="EER18342.1"/>
    </source>
</evidence>
<proteinExistence type="predicted"/>
<reference evidence="1 2" key="1">
    <citation type="submission" date="2008-07" db="EMBL/GenBank/DDBJ databases">
        <authorList>
            <person name="El-Sayed N."/>
            <person name="Caler E."/>
            <person name="Inman J."/>
            <person name="Amedeo P."/>
            <person name="Hass B."/>
            <person name="Wortman J."/>
        </authorList>
    </citation>
    <scope>NUCLEOTIDE SEQUENCE [LARGE SCALE GENOMIC DNA]</scope>
    <source>
        <strain evidence="2">ATCC 50983 / TXsc</strain>
    </source>
</reference>
<keyword evidence="2" id="KW-1185">Reference proteome</keyword>
<dbReference type="AlphaFoldDB" id="C5KB16"/>
<feature type="non-terminal residue" evidence="1">
    <location>
        <position position="1"/>
    </location>
</feature>
<dbReference type="GeneID" id="9049072"/>